<keyword evidence="5" id="KW-1185">Reference proteome</keyword>
<protein>
    <recommendedName>
        <fullName evidence="6">Subunit length determinant protein</fullName>
    </recommendedName>
</protein>
<dbReference type="EMBL" id="PGEZ01000001">
    <property type="protein sequence ID" value="PJJ56865.1"/>
    <property type="molecule type" value="Genomic_DNA"/>
</dbReference>
<evidence type="ECO:0000256" key="3">
    <source>
        <dbReference type="SAM" id="Phobius"/>
    </source>
</evidence>
<evidence type="ECO:0000313" key="5">
    <source>
        <dbReference type="Proteomes" id="UP000230842"/>
    </source>
</evidence>
<dbReference type="PANTHER" id="PTHR32309">
    <property type="entry name" value="TYROSINE-PROTEIN KINASE"/>
    <property type="match status" value="1"/>
</dbReference>
<comment type="caution">
    <text evidence="4">The sequence shown here is derived from an EMBL/GenBank/DDBJ whole genome shotgun (WGS) entry which is preliminary data.</text>
</comment>
<sequence>MSRRRFDEAPGPSEAVPGATSSVLVSLHYLRSALRRRWRVWVGAGVVGFLLGIAATVVVPASSAGRTTVFLEHDATVEPSLAMATDLNLLQTRTVAARTIDELGLDMTPEDFQATIKAEPLTSDLMVISVYAADDATAKLRAKTLTEVFMDFRADQIVAQSDALVEGYQDRVDTLQRQSDRFMKQYEVVSATPDSGSQAADLLTQRTQTDEQIGQLQQQIADAQLQSASIVQASQVVDEASLVPRHPRRRTALAGLSGMVGGVAVGMGFVLAVAITSDRLRRREDVSRALGVPVRIGVGEITASRWAPWHGRRARHATTLLVHSLEHALDHLPTRPLRVALAAVDNVDDTVALVAALGVDLHRRGTAVLLVDLSRAGVLEDAVERRAAAEERRVSQQHQAAEQEAEELLRTAVALEEEALADGTIRRTDNGLATALRLRSHAEREAEELLQTAVDLEEDAARSDGVVSPAQAAPGPVVFRSESAAQLARGPLDGAGDLPAGDRRRAAWDDAEITLTLVETVPDGGLESLASWADLAIPVVTTGRSSAERLRTTTELVRAAGLQLPFAVMVGCDPTDESIGREGASDEPPGVERRTG</sequence>
<feature type="transmembrane region" description="Helical" evidence="3">
    <location>
        <begin position="252"/>
        <end position="275"/>
    </location>
</feature>
<gene>
    <name evidence="4" type="ORF">CLV56_1079</name>
</gene>
<evidence type="ECO:0000256" key="1">
    <source>
        <dbReference type="SAM" id="Coils"/>
    </source>
</evidence>
<evidence type="ECO:0008006" key="6">
    <source>
        <dbReference type="Google" id="ProtNLM"/>
    </source>
</evidence>
<reference evidence="4 5" key="1">
    <citation type="submission" date="2017-11" db="EMBL/GenBank/DDBJ databases">
        <title>Genomic Encyclopedia of Archaeal and Bacterial Type Strains, Phase II (KMG-II): From Individual Species to Whole Genera.</title>
        <authorList>
            <person name="Goeker M."/>
        </authorList>
    </citation>
    <scope>NUCLEOTIDE SEQUENCE [LARGE SCALE GENOMIC DNA]</scope>
    <source>
        <strain evidence="4 5">DSM 27763</strain>
    </source>
</reference>
<dbReference type="Proteomes" id="UP000230842">
    <property type="component" value="Unassembled WGS sequence"/>
</dbReference>
<feature type="coiled-coil region" evidence="1">
    <location>
        <begin position="379"/>
        <end position="459"/>
    </location>
</feature>
<dbReference type="PANTHER" id="PTHR32309:SF31">
    <property type="entry name" value="CAPSULAR EXOPOLYSACCHARIDE FAMILY"/>
    <property type="match status" value="1"/>
</dbReference>
<accession>A0A0B2B232</accession>
<keyword evidence="1" id="KW-0175">Coiled coil</keyword>
<evidence type="ECO:0000313" key="4">
    <source>
        <dbReference type="EMBL" id="PJJ56865.1"/>
    </source>
</evidence>
<feature type="region of interest" description="Disordered" evidence="2">
    <location>
        <begin position="575"/>
        <end position="596"/>
    </location>
</feature>
<dbReference type="AlphaFoldDB" id="A0A0B2B232"/>
<keyword evidence="3" id="KW-0812">Transmembrane</keyword>
<dbReference type="RefSeq" id="WP_039364419.1">
    <property type="nucleotide sequence ID" value="NZ_PGEZ01000001.1"/>
</dbReference>
<organism evidence="4 5">
    <name type="scientific">Mumia flava</name>
    <dbReference type="NCBI Taxonomy" id="1348852"/>
    <lineage>
        <taxon>Bacteria</taxon>
        <taxon>Bacillati</taxon>
        <taxon>Actinomycetota</taxon>
        <taxon>Actinomycetes</taxon>
        <taxon>Propionibacteriales</taxon>
        <taxon>Nocardioidaceae</taxon>
        <taxon>Mumia</taxon>
    </lineage>
</organism>
<proteinExistence type="predicted"/>
<keyword evidence="3" id="KW-1133">Transmembrane helix</keyword>
<dbReference type="OrthoDB" id="3802884at2"/>
<name>A0A0B2B232_9ACTN</name>
<feature type="transmembrane region" description="Helical" evidence="3">
    <location>
        <begin position="40"/>
        <end position="61"/>
    </location>
</feature>
<feature type="coiled-coil region" evidence="1">
    <location>
        <begin position="165"/>
        <end position="226"/>
    </location>
</feature>
<evidence type="ECO:0000256" key="2">
    <source>
        <dbReference type="SAM" id="MobiDB-lite"/>
    </source>
</evidence>
<keyword evidence="3" id="KW-0472">Membrane</keyword>
<dbReference type="InterPro" id="IPR050445">
    <property type="entry name" value="Bact_polysacc_biosynth/exp"/>
</dbReference>
<feature type="compositionally biased region" description="Basic and acidic residues" evidence="2">
    <location>
        <begin position="578"/>
        <end position="596"/>
    </location>
</feature>